<evidence type="ECO:0000313" key="2">
    <source>
        <dbReference type="RefSeq" id="XP_023172426.1"/>
    </source>
</evidence>
<evidence type="ECO:0000313" key="1">
    <source>
        <dbReference type="Proteomes" id="UP000504633"/>
    </source>
</evidence>
<dbReference type="Proteomes" id="UP000504633">
    <property type="component" value="Unplaced"/>
</dbReference>
<keyword evidence="1" id="KW-1185">Reference proteome</keyword>
<name>A0A6J1LYE6_DROHY</name>
<protein>
    <submittedName>
        <fullName evidence="2">Uncharacterized protein LOC111600525</fullName>
    </submittedName>
</protein>
<dbReference type="OrthoDB" id="7847831at2759"/>
<dbReference type="GeneID" id="111600525"/>
<organism evidence="1 2">
    <name type="scientific">Drosophila hydei</name>
    <name type="common">Fruit fly</name>
    <dbReference type="NCBI Taxonomy" id="7224"/>
    <lineage>
        <taxon>Eukaryota</taxon>
        <taxon>Metazoa</taxon>
        <taxon>Ecdysozoa</taxon>
        <taxon>Arthropoda</taxon>
        <taxon>Hexapoda</taxon>
        <taxon>Insecta</taxon>
        <taxon>Pterygota</taxon>
        <taxon>Neoptera</taxon>
        <taxon>Endopterygota</taxon>
        <taxon>Diptera</taxon>
        <taxon>Brachycera</taxon>
        <taxon>Muscomorpha</taxon>
        <taxon>Ephydroidea</taxon>
        <taxon>Drosophilidae</taxon>
        <taxon>Drosophila</taxon>
    </lineage>
</organism>
<proteinExistence type="predicted"/>
<dbReference type="OMA" id="KCEGIGD"/>
<dbReference type="AlphaFoldDB" id="A0A6J1LYE6"/>
<reference evidence="2" key="1">
    <citation type="submission" date="2025-08" db="UniProtKB">
        <authorList>
            <consortium name="RefSeq"/>
        </authorList>
    </citation>
    <scope>IDENTIFICATION</scope>
    <source>
        <strain evidence="2">15085-1641.00</strain>
        <tissue evidence="2">Whole body</tissue>
    </source>
</reference>
<dbReference type="RefSeq" id="XP_023172426.1">
    <property type="nucleotide sequence ID" value="XM_023316658.1"/>
</dbReference>
<sequence>MPPKKGKKSKKIKQGEKKSELIFDEGTDETDVLELNLYTDINDNFFNEASRIVQFLMEAERFFEASRIKRYADIIFNLHRRYVDEVNDNEVLRPQIKSTEEKLRLALDLTATSEEALQKLKDTLGDAWKESDASALREQLVQEKLQEVLIKCEGIGDRDAGKTDDAAEITIYDMDTIYVLMRDILE</sequence>
<accession>A0A6J1LYE6</accession>
<dbReference type="KEGG" id="dhe:111600525"/>
<gene>
    <name evidence="2" type="primary">LOC111600525</name>
</gene>